<dbReference type="Proteomes" id="UP000179807">
    <property type="component" value="Unassembled WGS sequence"/>
</dbReference>
<evidence type="ECO:0000313" key="2">
    <source>
        <dbReference type="EMBL" id="OHT05785.1"/>
    </source>
</evidence>
<feature type="compositionally biased region" description="Polar residues" evidence="1">
    <location>
        <begin position="55"/>
        <end position="73"/>
    </location>
</feature>
<evidence type="ECO:0000256" key="1">
    <source>
        <dbReference type="SAM" id="MobiDB-lite"/>
    </source>
</evidence>
<feature type="region of interest" description="Disordered" evidence="1">
    <location>
        <begin position="1"/>
        <end position="83"/>
    </location>
</feature>
<accession>A0A1J4K2W4</accession>
<dbReference type="VEuPathDB" id="TrichDB:TRFO_26381"/>
<dbReference type="AlphaFoldDB" id="A0A1J4K2W4"/>
<organism evidence="2 3">
    <name type="scientific">Tritrichomonas foetus</name>
    <dbReference type="NCBI Taxonomy" id="1144522"/>
    <lineage>
        <taxon>Eukaryota</taxon>
        <taxon>Metamonada</taxon>
        <taxon>Parabasalia</taxon>
        <taxon>Tritrichomonadida</taxon>
        <taxon>Tritrichomonadidae</taxon>
        <taxon>Tritrichomonas</taxon>
    </lineage>
</organism>
<dbReference type="RefSeq" id="XP_068358921.1">
    <property type="nucleotide sequence ID" value="XM_068504912.1"/>
</dbReference>
<proteinExistence type="predicted"/>
<feature type="compositionally biased region" description="Low complexity" evidence="1">
    <location>
        <begin position="36"/>
        <end position="51"/>
    </location>
</feature>
<keyword evidence="3" id="KW-1185">Reference proteome</keyword>
<dbReference type="EMBL" id="MLAK01000746">
    <property type="protein sequence ID" value="OHT05785.1"/>
    <property type="molecule type" value="Genomic_DNA"/>
</dbReference>
<protein>
    <submittedName>
        <fullName evidence="2">Uncharacterized protein</fullName>
    </submittedName>
</protein>
<evidence type="ECO:0000313" key="3">
    <source>
        <dbReference type="Proteomes" id="UP000179807"/>
    </source>
</evidence>
<sequence>MTNPFDADEDHTNPFGNTAKDPEKDSYQPPKETVDPASYSPYQAPSSKPAYNEPAYNQSPSYSQNTYKNNHSSNTKKDDEFLDPVTKMKISNKDLDKKEAVLRNREQKLQSIEQQIADGTFQKPKNDKNFPPFVRWWSWHPERDLPENSVKLVKIIRWIYLGSVLVYLVN</sequence>
<comment type="caution">
    <text evidence="2">The sequence shown here is derived from an EMBL/GenBank/DDBJ whole genome shotgun (WGS) entry which is preliminary data.</text>
</comment>
<gene>
    <name evidence="2" type="ORF">TRFO_26381</name>
</gene>
<dbReference type="GeneID" id="94839616"/>
<reference evidence="2" key="1">
    <citation type="submission" date="2016-10" db="EMBL/GenBank/DDBJ databases">
        <authorList>
            <person name="Benchimol M."/>
            <person name="Almeida L.G."/>
            <person name="Vasconcelos A.T."/>
            <person name="Perreira-Neves A."/>
            <person name="Rosa I.A."/>
            <person name="Tasca T."/>
            <person name="Bogo M.R."/>
            <person name="de Souza W."/>
        </authorList>
    </citation>
    <scope>NUCLEOTIDE SEQUENCE [LARGE SCALE GENOMIC DNA]</scope>
    <source>
        <strain evidence="2">K</strain>
    </source>
</reference>
<name>A0A1J4K2W4_9EUKA</name>